<dbReference type="FunFam" id="3.90.550.50:FF:000001">
    <property type="entry name" value="Hexosyltransferase"/>
    <property type="match status" value="1"/>
</dbReference>
<dbReference type="AlphaFoldDB" id="A0AAV6UGJ5"/>
<dbReference type="Proteomes" id="UP000827092">
    <property type="component" value="Unassembled WGS sequence"/>
</dbReference>
<keyword evidence="5 11" id="KW-0812">Transmembrane</keyword>
<evidence type="ECO:0000256" key="8">
    <source>
        <dbReference type="ARBA" id="ARBA00023034"/>
    </source>
</evidence>
<sequence>MKEFFPNILCCKYLLNSIKRLGLVIFCLCFMFIYGTYFFRTSTSRQPKSDLDNYTFDYLIENDICENVPYLLILVHSASNHFEHRNVIRETMGNPGGKLPSIKVAFLLAITEDLQDKIWEENQKHADIIQGNFVDSYRNLTYKHAMGLSWASSNCNRTKYIMKMDDDIFVDIYQLVDYIKNKLGDLHLQKNIACYYQRSMPVVRDTVSKWYVSKTEYQSDTFDDYCSGWAYITTPKVAGLLYEAVKKLPFFWVDDVHLTGSAAQVAGVGRIRLNQLYALETDGLLDWTRSKAELRWDKVFAPTWGDLDLSRRAHKKARMCHNRLCKCCYRKPTTPRPTTSSTTVKGSAQLIVFPIH</sequence>
<dbReference type="GO" id="GO:0016758">
    <property type="term" value="F:hexosyltransferase activity"/>
    <property type="evidence" value="ECO:0007669"/>
    <property type="project" value="InterPro"/>
</dbReference>
<dbReference type="PANTHER" id="PTHR11214:SF376">
    <property type="entry name" value="HEXOSYLTRANSFERASE"/>
    <property type="match status" value="1"/>
</dbReference>
<evidence type="ECO:0000256" key="1">
    <source>
        <dbReference type="ARBA" id="ARBA00004323"/>
    </source>
</evidence>
<evidence type="ECO:0000256" key="3">
    <source>
        <dbReference type="ARBA" id="ARBA00022676"/>
    </source>
</evidence>
<comment type="subcellular location">
    <subcellularLocation>
        <location evidence="1 11">Golgi apparatus membrane</location>
        <topology evidence="1 11">Single-pass type II membrane protein</topology>
    </subcellularLocation>
</comment>
<keyword evidence="3 11" id="KW-0328">Glycosyltransferase</keyword>
<evidence type="ECO:0000256" key="6">
    <source>
        <dbReference type="ARBA" id="ARBA00022968"/>
    </source>
</evidence>
<evidence type="ECO:0000313" key="13">
    <source>
        <dbReference type="Proteomes" id="UP000827092"/>
    </source>
</evidence>
<dbReference type="EMBL" id="JAFNEN010000439">
    <property type="protein sequence ID" value="KAG8182948.1"/>
    <property type="molecule type" value="Genomic_DNA"/>
</dbReference>
<evidence type="ECO:0000256" key="5">
    <source>
        <dbReference type="ARBA" id="ARBA00022692"/>
    </source>
</evidence>
<evidence type="ECO:0000256" key="2">
    <source>
        <dbReference type="ARBA" id="ARBA00008661"/>
    </source>
</evidence>
<evidence type="ECO:0000256" key="11">
    <source>
        <dbReference type="RuleBase" id="RU363063"/>
    </source>
</evidence>
<keyword evidence="9 11" id="KW-0472">Membrane</keyword>
<keyword evidence="8 11" id="KW-0333">Golgi apparatus</keyword>
<dbReference type="PANTHER" id="PTHR11214">
    <property type="entry name" value="BETA-1,3-N-ACETYLGLUCOSAMINYLTRANSFERASE"/>
    <property type="match status" value="1"/>
</dbReference>
<evidence type="ECO:0000256" key="4">
    <source>
        <dbReference type="ARBA" id="ARBA00022679"/>
    </source>
</evidence>
<dbReference type="EC" id="2.4.1.-" evidence="11"/>
<dbReference type="GO" id="GO:0006493">
    <property type="term" value="P:protein O-linked glycosylation"/>
    <property type="evidence" value="ECO:0007669"/>
    <property type="project" value="TreeGrafter"/>
</dbReference>
<proteinExistence type="inferred from homology"/>
<dbReference type="Gene3D" id="3.90.550.50">
    <property type="match status" value="1"/>
</dbReference>
<keyword evidence="6 11" id="KW-0735">Signal-anchor</keyword>
<name>A0AAV6UGJ5_9ARAC</name>
<comment type="similarity">
    <text evidence="2 11">Belongs to the glycosyltransferase 31 family.</text>
</comment>
<evidence type="ECO:0000256" key="7">
    <source>
        <dbReference type="ARBA" id="ARBA00022989"/>
    </source>
</evidence>
<keyword evidence="7 11" id="KW-1133">Transmembrane helix</keyword>
<evidence type="ECO:0000256" key="10">
    <source>
        <dbReference type="ARBA" id="ARBA00023180"/>
    </source>
</evidence>
<accession>A0AAV6UGJ5</accession>
<gene>
    <name evidence="12" type="ORF">JTE90_003326</name>
</gene>
<keyword evidence="13" id="KW-1185">Reference proteome</keyword>
<dbReference type="Pfam" id="PF01762">
    <property type="entry name" value="Galactosyl_T"/>
    <property type="match status" value="1"/>
</dbReference>
<evidence type="ECO:0000313" key="12">
    <source>
        <dbReference type="EMBL" id="KAG8182948.1"/>
    </source>
</evidence>
<comment type="caution">
    <text evidence="12">The sequence shown here is derived from an EMBL/GenBank/DDBJ whole genome shotgun (WGS) entry which is preliminary data.</text>
</comment>
<keyword evidence="10" id="KW-0325">Glycoprotein</keyword>
<feature type="transmembrane region" description="Helical" evidence="11">
    <location>
        <begin position="21"/>
        <end position="39"/>
    </location>
</feature>
<evidence type="ECO:0000256" key="9">
    <source>
        <dbReference type="ARBA" id="ARBA00023136"/>
    </source>
</evidence>
<dbReference type="InterPro" id="IPR002659">
    <property type="entry name" value="Glyco_trans_31"/>
</dbReference>
<dbReference type="GO" id="GO:0000139">
    <property type="term" value="C:Golgi membrane"/>
    <property type="evidence" value="ECO:0007669"/>
    <property type="project" value="UniProtKB-SubCell"/>
</dbReference>
<organism evidence="12 13">
    <name type="scientific">Oedothorax gibbosus</name>
    <dbReference type="NCBI Taxonomy" id="931172"/>
    <lineage>
        <taxon>Eukaryota</taxon>
        <taxon>Metazoa</taxon>
        <taxon>Ecdysozoa</taxon>
        <taxon>Arthropoda</taxon>
        <taxon>Chelicerata</taxon>
        <taxon>Arachnida</taxon>
        <taxon>Araneae</taxon>
        <taxon>Araneomorphae</taxon>
        <taxon>Entelegynae</taxon>
        <taxon>Araneoidea</taxon>
        <taxon>Linyphiidae</taxon>
        <taxon>Erigoninae</taxon>
        <taxon>Oedothorax</taxon>
    </lineage>
</organism>
<keyword evidence="4" id="KW-0808">Transferase</keyword>
<reference evidence="12 13" key="1">
    <citation type="journal article" date="2022" name="Nat. Ecol. Evol.">
        <title>A masculinizing supergene underlies an exaggerated male reproductive morph in a spider.</title>
        <authorList>
            <person name="Hendrickx F."/>
            <person name="De Corte Z."/>
            <person name="Sonet G."/>
            <person name="Van Belleghem S.M."/>
            <person name="Kostlbacher S."/>
            <person name="Vangestel C."/>
        </authorList>
    </citation>
    <scope>NUCLEOTIDE SEQUENCE [LARGE SCALE GENOMIC DNA]</scope>
    <source>
        <strain evidence="12">W744_W776</strain>
    </source>
</reference>
<protein>
    <recommendedName>
        <fullName evidence="11">Hexosyltransferase</fullName>
        <ecNumber evidence="11">2.4.1.-</ecNumber>
    </recommendedName>
</protein>